<feature type="domain" description="Quinate/shikimate 5-dehydrogenase/glutamyl-tRNA reductase" evidence="6">
    <location>
        <begin position="116"/>
        <end position="197"/>
    </location>
</feature>
<accession>A0A3B0WBZ6</accession>
<feature type="domain" description="Shikimate dehydrogenase substrate binding N-terminal" evidence="7">
    <location>
        <begin position="10"/>
        <end position="92"/>
    </location>
</feature>
<dbReference type="InterPro" id="IPR046346">
    <property type="entry name" value="Aminoacid_DH-like_N_sf"/>
</dbReference>
<name>A0A3B0WBZ6_9ZZZZ</name>
<dbReference type="Gene3D" id="3.40.50.10860">
    <property type="entry name" value="Leucine Dehydrogenase, chain A, domain 1"/>
    <property type="match status" value="1"/>
</dbReference>
<keyword evidence="2" id="KW-0028">Amino-acid biosynthesis</keyword>
<dbReference type="SUPFAM" id="SSF51735">
    <property type="entry name" value="NAD(P)-binding Rossmann-fold domains"/>
    <property type="match status" value="1"/>
</dbReference>
<dbReference type="PANTHER" id="PTHR21089:SF1">
    <property type="entry name" value="BIFUNCTIONAL 3-DEHYDROQUINATE DEHYDRATASE_SHIKIMATE DEHYDROGENASE, CHLOROPLASTIC"/>
    <property type="match status" value="1"/>
</dbReference>
<dbReference type="Pfam" id="PF08501">
    <property type="entry name" value="Shikimate_dh_N"/>
    <property type="match status" value="1"/>
</dbReference>
<dbReference type="FunFam" id="3.40.50.10860:FF:000006">
    <property type="entry name" value="Shikimate dehydrogenase (NADP(+))"/>
    <property type="match status" value="1"/>
</dbReference>
<evidence type="ECO:0000256" key="1">
    <source>
        <dbReference type="ARBA" id="ARBA00012962"/>
    </source>
</evidence>
<evidence type="ECO:0000259" key="8">
    <source>
        <dbReference type="Pfam" id="PF18317"/>
    </source>
</evidence>
<keyword evidence="4 9" id="KW-0560">Oxidoreductase</keyword>
<dbReference type="GO" id="GO:0008652">
    <property type="term" value="P:amino acid biosynthetic process"/>
    <property type="evidence" value="ECO:0007669"/>
    <property type="project" value="UniProtKB-KW"/>
</dbReference>
<feature type="domain" description="SDH C-terminal" evidence="8">
    <location>
        <begin position="243"/>
        <end position="273"/>
    </location>
</feature>
<dbReference type="InterPro" id="IPR022893">
    <property type="entry name" value="Shikimate_DH_fam"/>
</dbReference>
<dbReference type="FunFam" id="3.40.50.720:FF:000104">
    <property type="entry name" value="Shikimate dehydrogenase (NADP(+))"/>
    <property type="match status" value="1"/>
</dbReference>
<evidence type="ECO:0000259" key="6">
    <source>
        <dbReference type="Pfam" id="PF01488"/>
    </source>
</evidence>
<evidence type="ECO:0000256" key="5">
    <source>
        <dbReference type="ARBA" id="ARBA00023141"/>
    </source>
</evidence>
<dbReference type="Pfam" id="PF18317">
    <property type="entry name" value="SDH_C"/>
    <property type="match status" value="1"/>
</dbReference>
<evidence type="ECO:0000313" key="9">
    <source>
        <dbReference type="EMBL" id="VAW53415.1"/>
    </source>
</evidence>
<dbReference type="NCBIfam" id="TIGR00507">
    <property type="entry name" value="aroE"/>
    <property type="match status" value="1"/>
</dbReference>
<dbReference type="Pfam" id="PF01488">
    <property type="entry name" value="Shikimate_DH"/>
    <property type="match status" value="1"/>
</dbReference>
<protein>
    <recommendedName>
        <fullName evidence="1">shikimate dehydrogenase (NADP(+))</fullName>
        <ecNumber evidence="1">1.1.1.25</ecNumber>
    </recommendedName>
</protein>
<dbReference type="EC" id="1.1.1.25" evidence="1"/>
<dbReference type="GO" id="GO:0019632">
    <property type="term" value="P:shikimate metabolic process"/>
    <property type="evidence" value="ECO:0007669"/>
    <property type="project" value="InterPro"/>
</dbReference>
<keyword evidence="3" id="KW-0521">NADP</keyword>
<dbReference type="GO" id="GO:0009073">
    <property type="term" value="P:aromatic amino acid family biosynthetic process"/>
    <property type="evidence" value="ECO:0007669"/>
    <property type="project" value="UniProtKB-KW"/>
</dbReference>
<dbReference type="EMBL" id="UOFE01000034">
    <property type="protein sequence ID" value="VAW53415.1"/>
    <property type="molecule type" value="Genomic_DNA"/>
</dbReference>
<dbReference type="UniPathway" id="UPA00053">
    <property type="reaction ID" value="UER00087"/>
</dbReference>
<dbReference type="InterPro" id="IPR013708">
    <property type="entry name" value="Shikimate_DH-bd_N"/>
</dbReference>
<dbReference type="InterPro" id="IPR036291">
    <property type="entry name" value="NAD(P)-bd_dom_sf"/>
</dbReference>
<dbReference type="CDD" id="cd01065">
    <property type="entry name" value="NAD_bind_Shikimate_DH"/>
    <property type="match status" value="1"/>
</dbReference>
<dbReference type="SUPFAM" id="SSF53223">
    <property type="entry name" value="Aminoacid dehydrogenase-like, N-terminal domain"/>
    <property type="match status" value="1"/>
</dbReference>
<dbReference type="HAMAP" id="MF_00222">
    <property type="entry name" value="Shikimate_DH_AroE"/>
    <property type="match status" value="1"/>
</dbReference>
<evidence type="ECO:0000256" key="4">
    <source>
        <dbReference type="ARBA" id="ARBA00023002"/>
    </source>
</evidence>
<dbReference type="AlphaFoldDB" id="A0A3B0WBZ6"/>
<evidence type="ECO:0000256" key="3">
    <source>
        <dbReference type="ARBA" id="ARBA00022857"/>
    </source>
</evidence>
<dbReference type="NCBIfam" id="NF001310">
    <property type="entry name" value="PRK00258.1-2"/>
    <property type="match status" value="1"/>
</dbReference>
<keyword evidence="5" id="KW-0057">Aromatic amino acid biosynthesis</keyword>
<dbReference type="GO" id="GO:0050661">
    <property type="term" value="F:NADP binding"/>
    <property type="evidence" value="ECO:0007669"/>
    <property type="project" value="InterPro"/>
</dbReference>
<evidence type="ECO:0000256" key="2">
    <source>
        <dbReference type="ARBA" id="ARBA00022605"/>
    </source>
</evidence>
<dbReference type="InterPro" id="IPR041121">
    <property type="entry name" value="SDH_C"/>
</dbReference>
<organism evidence="9">
    <name type="scientific">hydrothermal vent metagenome</name>
    <dbReference type="NCBI Taxonomy" id="652676"/>
    <lineage>
        <taxon>unclassified sequences</taxon>
        <taxon>metagenomes</taxon>
        <taxon>ecological metagenomes</taxon>
    </lineage>
</organism>
<sequence length="278" mass="30688">MNVELDRYAVFGNPIKHSKSPQIHKLFAQQTNQSLTYTAELAELGQFNKAVNDFIQNNGKGLNITVPFKEDAWACATQRSDRAQRAGAVNTLMIQRDGTLYGDTTDGVGLVRDLMQNHHIELSDKDILIIGAGGAVRGVLEAILEKKPTSLLIANRTKQKAVQLAEDFTDLGNIDGCGLDEINDRDFDIIINGTSASLQGDLPPLPKTIFRKNSNSYDMMYAAQATPFMLWSTKSNASHVFDGLGMLVEQAAESFFIWRNVRPETSAVIKQLRLLLSS</sequence>
<dbReference type="InterPro" id="IPR011342">
    <property type="entry name" value="Shikimate_DH"/>
</dbReference>
<proteinExistence type="inferred from homology"/>
<dbReference type="GO" id="GO:0009423">
    <property type="term" value="P:chorismate biosynthetic process"/>
    <property type="evidence" value="ECO:0007669"/>
    <property type="project" value="UniProtKB-UniPathway"/>
</dbReference>
<evidence type="ECO:0000259" key="7">
    <source>
        <dbReference type="Pfam" id="PF08501"/>
    </source>
</evidence>
<dbReference type="GO" id="GO:0004764">
    <property type="term" value="F:shikimate 3-dehydrogenase (NADP+) activity"/>
    <property type="evidence" value="ECO:0007669"/>
    <property type="project" value="UniProtKB-EC"/>
</dbReference>
<dbReference type="Gene3D" id="3.40.50.720">
    <property type="entry name" value="NAD(P)-binding Rossmann-like Domain"/>
    <property type="match status" value="1"/>
</dbReference>
<reference evidence="9" key="1">
    <citation type="submission" date="2018-06" db="EMBL/GenBank/DDBJ databases">
        <authorList>
            <person name="Zhirakovskaya E."/>
        </authorList>
    </citation>
    <scope>NUCLEOTIDE SEQUENCE</scope>
</reference>
<dbReference type="InterPro" id="IPR006151">
    <property type="entry name" value="Shikm_DH/Glu-tRNA_Rdtase"/>
</dbReference>
<dbReference type="PANTHER" id="PTHR21089">
    <property type="entry name" value="SHIKIMATE DEHYDROGENASE"/>
    <property type="match status" value="1"/>
</dbReference>
<dbReference type="GO" id="GO:0005829">
    <property type="term" value="C:cytosol"/>
    <property type="evidence" value="ECO:0007669"/>
    <property type="project" value="TreeGrafter"/>
</dbReference>
<gene>
    <name evidence="9" type="ORF">MNBD_GAMMA05-356</name>
</gene>